<proteinExistence type="predicted"/>
<feature type="domain" description="DUF3347" evidence="2">
    <location>
        <begin position="33"/>
        <end position="124"/>
    </location>
</feature>
<gene>
    <name evidence="3" type="ORF">FO440_08600</name>
</gene>
<dbReference type="EMBL" id="VLPK01000001">
    <property type="protein sequence ID" value="TSJ44218.1"/>
    <property type="molecule type" value="Genomic_DNA"/>
</dbReference>
<evidence type="ECO:0000313" key="4">
    <source>
        <dbReference type="Proteomes" id="UP000318733"/>
    </source>
</evidence>
<keyword evidence="4" id="KW-1185">Reference proteome</keyword>
<dbReference type="RefSeq" id="WP_144247781.1">
    <property type="nucleotide sequence ID" value="NZ_VLPK01000001.1"/>
</dbReference>
<dbReference type="OrthoDB" id="5513217at2"/>
<evidence type="ECO:0000313" key="3">
    <source>
        <dbReference type="EMBL" id="TSJ44218.1"/>
    </source>
</evidence>
<dbReference type="InterPro" id="IPR021782">
    <property type="entry name" value="DUF3347"/>
</dbReference>
<organism evidence="3 4">
    <name type="scientific">Mucilaginibacter corticis</name>
    <dbReference type="NCBI Taxonomy" id="2597670"/>
    <lineage>
        <taxon>Bacteria</taxon>
        <taxon>Pseudomonadati</taxon>
        <taxon>Bacteroidota</taxon>
        <taxon>Sphingobacteriia</taxon>
        <taxon>Sphingobacteriales</taxon>
        <taxon>Sphingobacteriaceae</taxon>
        <taxon>Mucilaginibacter</taxon>
    </lineage>
</organism>
<dbReference type="Proteomes" id="UP000318733">
    <property type="component" value="Unassembled WGS sequence"/>
</dbReference>
<feature type="chain" id="PRO_5022094369" evidence="1">
    <location>
        <begin position="25"/>
        <end position="169"/>
    </location>
</feature>
<reference evidence="3 4" key="1">
    <citation type="submission" date="2019-07" db="EMBL/GenBank/DDBJ databases">
        <authorList>
            <person name="Huq M.A."/>
        </authorList>
    </citation>
    <scope>NUCLEOTIDE SEQUENCE [LARGE SCALE GENOMIC DNA]</scope>
    <source>
        <strain evidence="3 4">MAH-19</strain>
    </source>
</reference>
<name>A0A556MWM9_9SPHI</name>
<keyword evidence="1" id="KW-0732">Signal</keyword>
<dbReference type="AlphaFoldDB" id="A0A556MWM9"/>
<protein>
    <submittedName>
        <fullName evidence="3">DUF3347 domain-containing protein</fullName>
    </submittedName>
</protein>
<comment type="caution">
    <text evidence="3">The sequence shown here is derived from an EMBL/GenBank/DDBJ whole genome shotgun (WGS) entry which is preliminary data.</text>
</comment>
<feature type="signal peptide" evidence="1">
    <location>
        <begin position="1"/>
        <end position="24"/>
    </location>
</feature>
<dbReference type="Pfam" id="PF11827">
    <property type="entry name" value="DUF3347"/>
    <property type="match status" value="1"/>
</dbReference>
<sequence>MKSIRLIGATLLLLTAVISANAQANLSTSINNVTTAYLDVKNALVKDDAATAESKAKTLCDQISAVQTKDMSAKQQTVWKSCVDKLGFDSRHISETATIDHQREHFASLSKNMYTVLKAFPVNSNDLYMEYCPMKKAGWLSDKAAIENPYYGKSMLTCGSVKETLKATK</sequence>
<evidence type="ECO:0000259" key="2">
    <source>
        <dbReference type="Pfam" id="PF11827"/>
    </source>
</evidence>
<evidence type="ECO:0000256" key="1">
    <source>
        <dbReference type="SAM" id="SignalP"/>
    </source>
</evidence>
<accession>A0A556MWM9</accession>